<dbReference type="InterPro" id="IPR022641">
    <property type="entry name" value="CheR_N"/>
</dbReference>
<dbReference type="GO" id="GO:0008983">
    <property type="term" value="F:protein-glutamate O-methyltransferase activity"/>
    <property type="evidence" value="ECO:0007669"/>
    <property type="project" value="UniProtKB-EC"/>
</dbReference>
<dbReference type="PRINTS" id="PR00996">
    <property type="entry name" value="CHERMTFRASE"/>
</dbReference>
<dbReference type="STRING" id="1440762.Y882_01335"/>
<dbReference type="InterPro" id="IPR050903">
    <property type="entry name" value="Bact_Chemotaxis_MeTrfase"/>
</dbReference>
<reference evidence="7 8" key="1">
    <citation type="journal article" date="2015" name="Antonie Van Leeuwenhoek">
        <title>A phylogenomic and molecular marker based taxonomic framework for the order Xanthomonadales: proposal to transfer the families Algiphilaceae and Solimonadaceae to the order Nevskiales ord. nov. and to create a new family within the order Xanthomonadales, the family Rhodanobacteraceae fam. nov., containing the genus Rhodanobacter and its closest relatives.</title>
        <authorList>
            <person name="Naushad S."/>
            <person name="Adeolu M."/>
            <person name="Wong S."/>
            <person name="Sohail M."/>
            <person name="Schellhorn H.E."/>
            <person name="Gupta R.S."/>
        </authorList>
    </citation>
    <scope>NUCLEOTIDE SEQUENCE [LARGE SCALE GENOMIC DNA]</scope>
    <source>
        <strain evidence="7 8">DSM 16301</strain>
    </source>
</reference>
<evidence type="ECO:0000256" key="3">
    <source>
        <dbReference type="ARBA" id="ARBA00022603"/>
    </source>
</evidence>
<evidence type="ECO:0000256" key="2">
    <source>
        <dbReference type="ARBA" id="ARBA00012534"/>
    </source>
</evidence>
<dbReference type="InterPro" id="IPR022642">
    <property type="entry name" value="CheR_C"/>
</dbReference>
<evidence type="ECO:0000256" key="1">
    <source>
        <dbReference type="ARBA" id="ARBA00001541"/>
    </source>
</evidence>
<dbReference type="SUPFAM" id="SSF53335">
    <property type="entry name" value="S-adenosyl-L-methionine-dependent methyltransferases"/>
    <property type="match status" value="1"/>
</dbReference>
<keyword evidence="4" id="KW-0808">Transferase</keyword>
<name>A0A0G9H8B6_9GAMM</name>
<evidence type="ECO:0000313" key="7">
    <source>
        <dbReference type="EMBL" id="KLD65843.1"/>
    </source>
</evidence>
<dbReference type="Pfam" id="PF01739">
    <property type="entry name" value="CheR"/>
    <property type="match status" value="1"/>
</dbReference>
<dbReference type="EMBL" id="JPLA01000003">
    <property type="protein sequence ID" value="KLD65843.1"/>
    <property type="molecule type" value="Genomic_DNA"/>
</dbReference>
<dbReference type="PANTHER" id="PTHR24422">
    <property type="entry name" value="CHEMOTAXIS PROTEIN METHYLTRANSFERASE"/>
    <property type="match status" value="1"/>
</dbReference>
<comment type="caution">
    <text evidence="7">The sequence shown here is derived from an EMBL/GenBank/DDBJ whole genome shotgun (WGS) entry which is preliminary data.</text>
</comment>
<evidence type="ECO:0000259" key="6">
    <source>
        <dbReference type="PROSITE" id="PS50123"/>
    </source>
</evidence>
<dbReference type="Gene3D" id="1.10.155.10">
    <property type="entry name" value="Chemotaxis receptor methyltransferase CheR, N-terminal domain"/>
    <property type="match status" value="1"/>
</dbReference>
<dbReference type="PROSITE" id="PS50123">
    <property type="entry name" value="CHER"/>
    <property type="match status" value="1"/>
</dbReference>
<dbReference type="RefSeq" id="WP_244466150.1">
    <property type="nucleotide sequence ID" value="NZ_JPLA01000003.1"/>
</dbReference>
<dbReference type="PANTHER" id="PTHR24422:SF10">
    <property type="entry name" value="CHEMOTAXIS PROTEIN METHYLTRANSFERASE 2"/>
    <property type="match status" value="1"/>
</dbReference>
<dbReference type="Pfam" id="PF03705">
    <property type="entry name" value="CheR_N"/>
    <property type="match status" value="1"/>
</dbReference>
<keyword evidence="3" id="KW-0489">Methyltransferase</keyword>
<dbReference type="Gene3D" id="3.40.50.150">
    <property type="entry name" value="Vaccinia Virus protein VP39"/>
    <property type="match status" value="1"/>
</dbReference>
<dbReference type="Proteomes" id="UP000035481">
    <property type="component" value="Unassembled WGS sequence"/>
</dbReference>
<dbReference type="InterPro" id="IPR000780">
    <property type="entry name" value="CheR_MeTrfase"/>
</dbReference>
<dbReference type="SMART" id="SM00138">
    <property type="entry name" value="MeTrc"/>
    <property type="match status" value="1"/>
</dbReference>
<organism evidence="7 8">
    <name type="scientific">Dyella japonica DSM 16301</name>
    <dbReference type="NCBI Taxonomy" id="1440762"/>
    <lineage>
        <taxon>Bacteria</taxon>
        <taxon>Pseudomonadati</taxon>
        <taxon>Pseudomonadota</taxon>
        <taxon>Gammaproteobacteria</taxon>
        <taxon>Lysobacterales</taxon>
        <taxon>Rhodanobacteraceae</taxon>
        <taxon>Dyella</taxon>
    </lineage>
</organism>
<sequence length="281" mass="32528">MNAPMEIESEIDLATQRALLDKVQRHTGIHMADRKWTLLQGRLRRRLQALSLNRYRDYLAVLDAQPGEVAAFINLVTTNETSFFRTPRIWDQLWQQLLPAWFREHRGATLQLWSAAASTGEEAYSMAMMCEEFREHHPAFKYQILATDIASQVLAVGKTGYYQGKSIEGLKRARPEWFAKYFQPSSDGYLASPTLRSHIVFREHHLHKRLDGAARFDITLLRNVLIYFDEEGQCSVLENVRRAMSPGSVLIIGESESLTRLNVGFDFEQPLIYRRQERMHA</sequence>
<evidence type="ECO:0000256" key="4">
    <source>
        <dbReference type="ARBA" id="ARBA00022679"/>
    </source>
</evidence>
<dbReference type="AlphaFoldDB" id="A0A0G9H8B6"/>
<dbReference type="SUPFAM" id="SSF47757">
    <property type="entry name" value="Chemotaxis receptor methyltransferase CheR, N-terminal domain"/>
    <property type="match status" value="1"/>
</dbReference>
<protein>
    <recommendedName>
        <fullName evidence="2">protein-glutamate O-methyltransferase</fullName>
        <ecNumber evidence="2">2.1.1.80</ecNumber>
    </recommendedName>
</protein>
<accession>A0A0G9H8B6</accession>
<evidence type="ECO:0000313" key="8">
    <source>
        <dbReference type="Proteomes" id="UP000035481"/>
    </source>
</evidence>
<proteinExistence type="predicted"/>
<dbReference type="GO" id="GO:0032259">
    <property type="term" value="P:methylation"/>
    <property type="evidence" value="ECO:0007669"/>
    <property type="project" value="UniProtKB-KW"/>
</dbReference>
<dbReference type="InterPro" id="IPR029063">
    <property type="entry name" value="SAM-dependent_MTases_sf"/>
</dbReference>
<comment type="catalytic activity">
    <reaction evidence="1">
        <text>L-glutamyl-[protein] + S-adenosyl-L-methionine = [protein]-L-glutamate 5-O-methyl ester + S-adenosyl-L-homocysteine</text>
        <dbReference type="Rhea" id="RHEA:24452"/>
        <dbReference type="Rhea" id="RHEA-COMP:10208"/>
        <dbReference type="Rhea" id="RHEA-COMP:10311"/>
        <dbReference type="ChEBI" id="CHEBI:29973"/>
        <dbReference type="ChEBI" id="CHEBI:57856"/>
        <dbReference type="ChEBI" id="CHEBI:59789"/>
        <dbReference type="ChEBI" id="CHEBI:82795"/>
        <dbReference type="EC" id="2.1.1.80"/>
    </reaction>
</comment>
<dbReference type="PATRIC" id="fig|1440762.4.peg.1930"/>
<feature type="domain" description="CheR-type methyltransferase" evidence="6">
    <location>
        <begin position="23"/>
        <end position="278"/>
    </location>
</feature>
<evidence type="ECO:0000256" key="5">
    <source>
        <dbReference type="ARBA" id="ARBA00022691"/>
    </source>
</evidence>
<keyword evidence="5" id="KW-0949">S-adenosyl-L-methionine</keyword>
<dbReference type="EC" id="2.1.1.80" evidence="2"/>
<gene>
    <name evidence="7" type="ORF">Y882_01335</name>
</gene>
<dbReference type="InterPro" id="IPR036804">
    <property type="entry name" value="CheR_N_sf"/>
</dbReference>